<dbReference type="Gene3D" id="3.10.20.90">
    <property type="entry name" value="Phosphatidylinositol 3-kinase Catalytic Subunit, Chain A, domain 1"/>
    <property type="match status" value="1"/>
</dbReference>
<dbReference type="PROSITE" id="PS50053">
    <property type="entry name" value="UBIQUITIN_2"/>
    <property type="match status" value="1"/>
</dbReference>
<dbReference type="InterPro" id="IPR019956">
    <property type="entry name" value="Ubiquitin_dom"/>
</dbReference>
<dbReference type="Pfam" id="PF00240">
    <property type="entry name" value="ubiquitin"/>
    <property type="match status" value="1"/>
</dbReference>
<comment type="caution">
    <text evidence="3">The sequence shown here is derived from an EMBL/GenBank/DDBJ whole genome shotgun (WGS) entry which is preliminary data.</text>
</comment>
<dbReference type="FunFam" id="3.10.20.90:FF:000160">
    <property type="entry name" value="Polyubiquitin-C"/>
    <property type="match status" value="1"/>
</dbReference>
<keyword evidence="4" id="KW-1185">Reference proteome</keyword>
<dbReference type="SUPFAM" id="SSF54236">
    <property type="entry name" value="Ubiquitin-like"/>
    <property type="match status" value="1"/>
</dbReference>
<dbReference type="InterPro" id="IPR029071">
    <property type="entry name" value="Ubiquitin-like_domsf"/>
</dbReference>
<feature type="domain" description="Ubiquitin-like" evidence="2">
    <location>
        <begin position="4"/>
        <end position="71"/>
    </location>
</feature>
<name>A0A8T2QUY8_CERRI</name>
<dbReference type="OrthoDB" id="428577at2759"/>
<evidence type="ECO:0000256" key="1">
    <source>
        <dbReference type="ARBA" id="ARBA00022499"/>
    </source>
</evidence>
<dbReference type="GO" id="GO:0003729">
    <property type="term" value="F:mRNA binding"/>
    <property type="evidence" value="ECO:0007669"/>
    <property type="project" value="UniProtKB-ARBA"/>
</dbReference>
<proteinExistence type="predicted"/>
<dbReference type="EMBL" id="CM035437">
    <property type="protein sequence ID" value="KAH7287404.1"/>
    <property type="molecule type" value="Genomic_DNA"/>
</dbReference>
<dbReference type="InterPro" id="IPR000626">
    <property type="entry name" value="Ubiquitin-like_dom"/>
</dbReference>
<dbReference type="PRINTS" id="PR00348">
    <property type="entry name" value="UBIQUITIN"/>
</dbReference>
<dbReference type="InterPro" id="IPR050158">
    <property type="entry name" value="Ubiquitin_ubiquitin-like"/>
</dbReference>
<protein>
    <recommendedName>
        <fullName evidence="2">Ubiquitin-like domain-containing protein</fullName>
    </recommendedName>
</protein>
<sequence length="100" mass="11654">MQKMQIFVKILTGKNMTLEVESSSDTINNIKMNIQNKEGIPSDQHHLIFTRKHYNIQKESTFHLVLRLRGDAKKRKKTTYTKPKKLKLTVLLQIDDSGKT</sequence>
<accession>A0A8T2QUY8</accession>
<dbReference type="AlphaFoldDB" id="A0A8T2QUY8"/>
<evidence type="ECO:0000259" key="2">
    <source>
        <dbReference type="PROSITE" id="PS50053"/>
    </source>
</evidence>
<organism evidence="3 4">
    <name type="scientific">Ceratopteris richardii</name>
    <name type="common">Triangle waterfern</name>
    <dbReference type="NCBI Taxonomy" id="49495"/>
    <lineage>
        <taxon>Eukaryota</taxon>
        <taxon>Viridiplantae</taxon>
        <taxon>Streptophyta</taxon>
        <taxon>Embryophyta</taxon>
        <taxon>Tracheophyta</taxon>
        <taxon>Polypodiopsida</taxon>
        <taxon>Polypodiidae</taxon>
        <taxon>Polypodiales</taxon>
        <taxon>Pteridineae</taxon>
        <taxon>Pteridaceae</taxon>
        <taxon>Parkerioideae</taxon>
        <taxon>Ceratopteris</taxon>
    </lineage>
</organism>
<dbReference type="PANTHER" id="PTHR10666">
    <property type="entry name" value="UBIQUITIN"/>
    <property type="match status" value="1"/>
</dbReference>
<reference evidence="3" key="1">
    <citation type="submission" date="2021-08" db="EMBL/GenBank/DDBJ databases">
        <title>WGS assembly of Ceratopteris richardii.</title>
        <authorList>
            <person name="Marchant D.B."/>
            <person name="Chen G."/>
            <person name="Jenkins J."/>
            <person name="Shu S."/>
            <person name="Leebens-Mack J."/>
            <person name="Grimwood J."/>
            <person name="Schmutz J."/>
            <person name="Soltis P."/>
            <person name="Soltis D."/>
            <person name="Chen Z.-H."/>
        </authorList>
    </citation>
    <scope>NUCLEOTIDE SEQUENCE</scope>
    <source>
        <strain evidence="3">Whitten #5841</strain>
        <tissue evidence="3">Leaf</tissue>
    </source>
</reference>
<evidence type="ECO:0000313" key="3">
    <source>
        <dbReference type="EMBL" id="KAH7287404.1"/>
    </source>
</evidence>
<keyword evidence="1" id="KW-1017">Isopeptide bond</keyword>
<gene>
    <name evidence="3" type="ORF">KP509_32G054600</name>
</gene>
<evidence type="ECO:0000313" key="4">
    <source>
        <dbReference type="Proteomes" id="UP000825935"/>
    </source>
</evidence>
<dbReference type="SMART" id="SM00213">
    <property type="entry name" value="UBQ"/>
    <property type="match status" value="1"/>
</dbReference>
<dbReference type="Proteomes" id="UP000825935">
    <property type="component" value="Chromosome 32"/>
</dbReference>